<comment type="caution">
    <text evidence="1">The sequence shown here is derived from an EMBL/GenBank/DDBJ whole genome shotgun (WGS) entry which is preliminary data.</text>
</comment>
<organism evidence="1 2">
    <name type="scientific">Edaphochlamys debaryana</name>
    <dbReference type="NCBI Taxonomy" id="47281"/>
    <lineage>
        <taxon>Eukaryota</taxon>
        <taxon>Viridiplantae</taxon>
        <taxon>Chlorophyta</taxon>
        <taxon>core chlorophytes</taxon>
        <taxon>Chlorophyceae</taxon>
        <taxon>CS clade</taxon>
        <taxon>Chlamydomonadales</taxon>
        <taxon>Chlamydomonadales incertae sedis</taxon>
        <taxon>Edaphochlamys</taxon>
    </lineage>
</organism>
<evidence type="ECO:0000313" key="1">
    <source>
        <dbReference type="EMBL" id="KAG2482681.1"/>
    </source>
</evidence>
<keyword evidence="2" id="KW-1185">Reference proteome</keyword>
<dbReference type="EMBL" id="JAEHOE010000208">
    <property type="protein sequence ID" value="KAG2482681.1"/>
    <property type="molecule type" value="Genomic_DNA"/>
</dbReference>
<proteinExistence type="predicted"/>
<gene>
    <name evidence="1" type="ORF">HYH03_018416</name>
</gene>
<dbReference type="Proteomes" id="UP000612055">
    <property type="component" value="Unassembled WGS sequence"/>
</dbReference>
<sequence length="178" mass="20577">MLWRQYGLWCMGLRHEYFTNKTISDPKHWVDLAPGSLDNYMLRNVLGEAVYHLPAGKLTEQHLHTARKMVADSVDVIVILEDSKLLARTLKWALGWCDVEMQACNPNLSHHNTGLPLDVPLFWPKHLESINRLDVQFFRYCAFLTQLDAIMYDVVEANVFDRCADWVRPEFNATVGCV</sequence>
<evidence type="ECO:0000313" key="2">
    <source>
        <dbReference type="Proteomes" id="UP000612055"/>
    </source>
</evidence>
<protein>
    <submittedName>
        <fullName evidence="1">Uncharacterized protein</fullName>
    </submittedName>
</protein>
<accession>A0A836BMZ2</accession>
<dbReference type="AlphaFoldDB" id="A0A836BMZ2"/>
<name>A0A836BMZ2_9CHLO</name>
<reference evidence="1" key="1">
    <citation type="journal article" date="2020" name="bioRxiv">
        <title>Comparative genomics of Chlamydomonas.</title>
        <authorList>
            <person name="Craig R.J."/>
            <person name="Hasan A.R."/>
            <person name="Ness R.W."/>
            <person name="Keightley P.D."/>
        </authorList>
    </citation>
    <scope>NUCLEOTIDE SEQUENCE</scope>
    <source>
        <strain evidence="1">CCAP 11/70</strain>
    </source>
</reference>